<dbReference type="InterPro" id="IPR011335">
    <property type="entry name" value="Restrct_endonuc-II-like"/>
</dbReference>
<protein>
    <submittedName>
        <fullName evidence="2">Restriction endonuclease</fullName>
    </submittedName>
</protein>
<evidence type="ECO:0000313" key="2">
    <source>
        <dbReference type="EMBL" id="QDT96280.1"/>
    </source>
</evidence>
<gene>
    <name evidence="2" type="ORF">V144x_17340</name>
</gene>
<keyword evidence="2" id="KW-0540">Nuclease</keyword>
<reference evidence="2 3" key="1">
    <citation type="submission" date="2019-03" db="EMBL/GenBank/DDBJ databases">
        <title>Deep-cultivation of Planctomycetes and their phenomic and genomic characterization uncovers novel biology.</title>
        <authorList>
            <person name="Wiegand S."/>
            <person name="Jogler M."/>
            <person name="Boedeker C."/>
            <person name="Pinto D."/>
            <person name="Vollmers J."/>
            <person name="Rivas-Marin E."/>
            <person name="Kohn T."/>
            <person name="Peeters S.H."/>
            <person name="Heuer A."/>
            <person name="Rast P."/>
            <person name="Oberbeckmann S."/>
            <person name="Bunk B."/>
            <person name="Jeske O."/>
            <person name="Meyerdierks A."/>
            <person name="Storesund J.E."/>
            <person name="Kallscheuer N."/>
            <person name="Luecker S."/>
            <person name="Lage O.M."/>
            <person name="Pohl T."/>
            <person name="Merkel B.J."/>
            <person name="Hornburger P."/>
            <person name="Mueller R.-W."/>
            <person name="Bruemmer F."/>
            <person name="Labrenz M."/>
            <person name="Spormann A.M."/>
            <person name="Op den Camp H."/>
            <person name="Overmann J."/>
            <person name="Amann R."/>
            <person name="Jetten M.S.M."/>
            <person name="Mascher T."/>
            <person name="Medema M.H."/>
            <person name="Devos D.P."/>
            <person name="Kaster A.-K."/>
            <person name="Ovreas L."/>
            <person name="Rohde M."/>
            <person name="Galperin M.Y."/>
            <person name="Jogler C."/>
        </authorList>
    </citation>
    <scope>NUCLEOTIDE SEQUENCE [LARGE SCALE GENOMIC DNA]</scope>
    <source>
        <strain evidence="2 3">V144</strain>
    </source>
</reference>
<evidence type="ECO:0000259" key="1">
    <source>
        <dbReference type="Pfam" id="PF04471"/>
    </source>
</evidence>
<dbReference type="Gene3D" id="3.40.1350.10">
    <property type="match status" value="1"/>
</dbReference>
<evidence type="ECO:0000313" key="3">
    <source>
        <dbReference type="Proteomes" id="UP000318704"/>
    </source>
</evidence>
<dbReference type="InterPro" id="IPR052906">
    <property type="entry name" value="Type_IV_Methyl-Rstrct_Enzyme"/>
</dbReference>
<accession>A0A517VTI0</accession>
<name>A0A517VTI0_9PLAN</name>
<dbReference type="InterPro" id="IPR007560">
    <property type="entry name" value="Restrct_endonuc_IV_Mrr"/>
</dbReference>
<dbReference type="Pfam" id="PF04471">
    <property type="entry name" value="Mrr_cat"/>
    <property type="match status" value="1"/>
</dbReference>
<sequence>MSLATVLREIEKMQSMLPSASTINKLTSHAQLVSKLASPSISEMCRTKKQFDSIFQKIDAGLNNSSVTKFLTTKSELEKFTSTLEPTLEFYNSLRPLMSPLSSYQKSFLSGLKPPTFRIQETIDRLAEEAEILDEYEPWAKEEKHGDEYEPSNRKQEVRNRIAQVRFLPIRIIDAITNNPQLMHGITPREFERLIAELLYAQEFENIVLTSESCDGGRDVLATKFVAGIPLLFAFECKRYAETNKIGVDILRTLLGTVNHASTKATVGVLVTTSTFTKGARDFIVTEPHVDGKDFNELVTWVNDYKNHNT</sequence>
<dbReference type="GO" id="GO:0003677">
    <property type="term" value="F:DNA binding"/>
    <property type="evidence" value="ECO:0007669"/>
    <property type="project" value="InterPro"/>
</dbReference>
<proteinExistence type="predicted"/>
<organism evidence="2 3">
    <name type="scientific">Gimesia aquarii</name>
    <dbReference type="NCBI Taxonomy" id="2527964"/>
    <lineage>
        <taxon>Bacteria</taxon>
        <taxon>Pseudomonadati</taxon>
        <taxon>Planctomycetota</taxon>
        <taxon>Planctomycetia</taxon>
        <taxon>Planctomycetales</taxon>
        <taxon>Planctomycetaceae</taxon>
        <taxon>Gimesia</taxon>
    </lineage>
</organism>
<keyword evidence="2" id="KW-0255">Endonuclease</keyword>
<dbReference type="PANTHER" id="PTHR30015:SF7">
    <property type="entry name" value="TYPE IV METHYL-DIRECTED RESTRICTION ENZYME ECOKMRR"/>
    <property type="match status" value="1"/>
</dbReference>
<dbReference type="PANTHER" id="PTHR30015">
    <property type="entry name" value="MRR RESTRICTION SYSTEM PROTEIN"/>
    <property type="match status" value="1"/>
</dbReference>
<dbReference type="KEGG" id="gaw:V144x_17340"/>
<dbReference type="GO" id="GO:0015666">
    <property type="term" value="F:restriction endodeoxyribonuclease activity"/>
    <property type="evidence" value="ECO:0007669"/>
    <property type="project" value="TreeGrafter"/>
</dbReference>
<dbReference type="AlphaFoldDB" id="A0A517VTI0"/>
<dbReference type="InterPro" id="IPR011856">
    <property type="entry name" value="tRNA_endonuc-like_dom_sf"/>
</dbReference>
<dbReference type="GO" id="GO:0009307">
    <property type="term" value="P:DNA restriction-modification system"/>
    <property type="evidence" value="ECO:0007669"/>
    <property type="project" value="InterPro"/>
</dbReference>
<dbReference type="SUPFAM" id="SSF52980">
    <property type="entry name" value="Restriction endonuclease-like"/>
    <property type="match status" value="1"/>
</dbReference>
<dbReference type="EMBL" id="CP037920">
    <property type="protein sequence ID" value="QDT96280.1"/>
    <property type="molecule type" value="Genomic_DNA"/>
</dbReference>
<feature type="domain" description="Restriction endonuclease type IV Mrr" evidence="1">
    <location>
        <begin position="185"/>
        <end position="301"/>
    </location>
</feature>
<dbReference type="Proteomes" id="UP000318704">
    <property type="component" value="Chromosome"/>
</dbReference>
<keyword evidence="2" id="KW-0378">Hydrolase</keyword>